<feature type="domain" description="Ubiquitin-like" evidence="2">
    <location>
        <begin position="111"/>
        <end position="178"/>
    </location>
</feature>
<sequence>MMFVPLSSFKCSLVENSYHSKFLDQLGNYGFGYECPGCSLYGISTAIESGSYFCEKCNKRRCWLCGVAVKTELESFHHWFSEHLNSDEPLELSQFDKREEILQKNPTLYKVKTVTGQLFFLRIEKTKLVSDLKDAIQKASSLPSNFQRLIWCGKSLEDGRSISSYNIENSHQYNLVKRLTDFTEKQIRVVSNVKTNSSDFSTFRLELRNENLKKELVASQIESLTKIPSHDQIWVVEGIRVDQMDFQLVTEMLISVKCYWLFVFTKLQWGQVDSEYGLSLELSNFYQLNEFADLQIREFKAHSQIIFARTRFNPKILKQILEKESFTNKEIKLFLKWVYGGTSSDKNPKVIQIWEKVQMEKSQNEKELKNQSNKIEKKNQEKIDNKDIQNQNKQKYRLRTVKEDFEWLYKQNSTKDFSIIPQNNENYQDQTKSILVHSVVLLIRSGLFRELFRNVKNLKNSVPDYSMISDHSLEILIRFFYLNTCEFTADEDPRLFFEESENIVEYYQLSEGSQFQFFRNKIKKQLN</sequence>
<dbReference type="PROSITE" id="PS50053">
    <property type="entry name" value="UBIQUITIN_2"/>
    <property type="match status" value="1"/>
</dbReference>
<dbReference type="InterPro" id="IPR000210">
    <property type="entry name" value="BTB/POZ_dom"/>
</dbReference>
<dbReference type="PRINTS" id="PR00348">
    <property type="entry name" value="UBIQUITIN"/>
</dbReference>
<dbReference type="SUPFAM" id="SSF54236">
    <property type="entry name" value="Ubiquitin-like"/>
    <property type="match status" value="1"/>
</dbReference>
<dbReference type="InterPro" id="IPR029071">
    <property type="entry name" value="Ubiquitin-like_domsf"/>
</dbReference>
<dbReference type="GO" id="GO:0005840">
    <property type="term" value="C:ribosome"/>
    <property type="evidence" value="ECO:0007669"/>
    <property type="project" value="UniProtKB-KW"/>
</dbReference>
<dbReference type="CDD" id="cd18186">
    <property type="entry name" value="BTB_POZ_ZBTB_KLHL-like"/>
    <property type="match status" value="1"/>
</dbReference>
<evidence type="ECO:0000313" key="5">
    <source>
        <dbReference type="Proteomes" id="UP001150062"/>
    </source>
</evidence>
<keyword evidence="5" id="KW-1185">Reference proteome</keyword>
<keyword evidence="4" id="KW-0689">Ribosomal protein</keyword>
<gene>
    <name evidence="4" type="ORF">M0813_11252</name>
</gene>
<dbReference type="EMBL" id="JAOAOG010000003">
    <property type="protein sequence ID" value="KAJ6255692.1"/>
    <property type="molecule type" value="Genomic_DNA"/>
</dbReference>
<dbReference type="PANTHER" id="PTHR15204:SF0">
    <property type="entry name" value="LARGE PROLINE-RICH PROTEIN BAG6"/>
    <property type="match status" value="1"/>
</dbReference>
<feature type="domain" description="BTB" evidence="3">
    <location>
        <begin position="415"/>
        <end position="489"/>
    </location>
</feature>
<dbReference type="InterPro" id="IPR000626">
    <property type="entry name" value="Ubiquitin-like_dom"/>
</dbReference>
<organism evidence="4 5">
    <name type="scientific">Anaeramoeba flamelloides</name>
    <dbReference type="NCBI Taxonomy" id="1746091"/>
    <lineage>
        <taxon>Eukaryota</taxon>
        <taxon>Metamonada</taxon>
        <taxon>Anaeramoebidae</taxon>
        <taxon>Anaeramoeba</taxon>
    </lineage>
</organism>
<evidence type="ECO:0000313" key="4">
    <source>
        <dbReference type="EMBL" id="KAJ6255692.1"/>
    </source>
</evidence>
<dbReference type="PANTHER" id="PTHR15204">
    <property type="entry name" value="LARGE PROLINE-RICH PROTEIN BAG6"/>
    <property type="match status" value="1"/>
</dbReference>
<feature type="region of interest" description="Disordered" evidence="1">
    <location>
        <begin position="364"/>
        <end position="389"/>
    </location>
</feature>
<feature type="compositionally biased region" description="Basic and acidic residues" evidence="1">
    <location>
        <begin position="364"/>
        <end position="387"/>
    </location>
</feature>
<dbReference type="Pfam" id="PF00651">
    <property type="entry name" value="BTB"/>
    <property type="match status" value="1"/>
</dbReference>
<dbReference type="InterPro" id="IPR011333">
    <property type="entry name" value="SKP1/BTB/POZ_sf"/>
</dbReference>
<dbReference type="SMART" id="SM00213">
    <property type="entry name" value="UBQ"/>
    <property type="match status" value="1"/>
</dbReference>
<evidence type="ECO:0000259" key="3">
    <source>
        <dbReference type="PROSITE" id="PS50097"/>
    </source>
</evidence>
<evidence type="ECO:0000256" key="1">
    <source>
        <dbReference type="SAM" id="MobiDB-lite"/>
    </source>
</evidence>
<dbReference type="Pfam" id="PF00240">
    <property type="entry name" value="ubiquitin"/>
    <property type="match status" value="1"/>
</dbReference>
<keyword evidence="4" id="KW-0687">Ribonucleoprotein</keyword>
<proteinExistence type="predicted"/>
<evidence type="ECO:0000259" key="2">
    <source>
        <dbReference type="PROSITE" id="PS50053"/>
    </source>
</evidence>
<accession>A0ABQ8ZFM0</accession>
<name>A0ABQ8ZFM0_9EUKA</name>
<dbReference type="Gene3D" id="3.30.710.10">
    <property type="entry name" value="Potassium Channel Kv1.1, Chain A"/>
    <property type="match status" value="1"/>
</dbReference>
<comment type="caution">
    <text evidence="4">The sequence shown here is derived from an EMBL/GenBank/DDBJ whole genome shotgun (WGS) entry which is preliminary data.</text>
</comment>
<dbReference type="PROSITE" id="PS50097">
    <property type="entry name" value="BTB"/>
    <property type="match status" value="1"/>
</dbReference>
<dbReference type="Gene3D" id="3.10.20.90">
    <property type="entry name" value="Phosphatidylinositol 3-kinase Catalytic Subunit, Chain A, domain 1"/>
    <property type="match status" value="1"/>
</dbReference>
<dbReference type="Proteomes" id="UP001150062">
    <property type="component" value="Unassembled WGS sequence"/>
</dbReference>
<protein>
    <submittedName>
        <fullName evidence="4">UBIQUITIN-60S ribosomal protein L40</fullName>
    </submittedName>
</protein>
<dbReference type="InterPro" id="IPR019956">
    <property type="entry name" value="Ubiquitin_dom"/>
</dbReference>
<dbReference type="SUPFAM" id="SSF54695">
    <property type="entry name" value="POZ domain"/>
    <property type="match status" value="1"/>
</dbReference>
<reference evidence="4" key="1">
    <citation type="submission" date="2022-08" db="EMBL/GenBank/DDBJ databases">
        <title>Novel sulfate-reducing endosymbionts in the free-living metamonad Anaeramoeba.</title>
        <authorList>
            <person name="Jerlstrom-Hultqvist J."/>
            <person name="Cepicka I."/>
            <person name="Gallot-Lavallee L."/>
            <person name="Salas-Leiva D."/>
            <person name="Curtis B.A."/>
            <person name="Zahonova K."/>
            <person name="Pipaliya S."/>
            <person name="Dacks J."/>
            <person name="Roger A.J."/>
        </authorList>
    </citation>
    <scope>NUCLEOTIDE SEQUENCE</scope>
    <source>
        <strain evidence="4">Schooner1</strain>
    </source>
</reference>